<feature type="signal peptide" evidence="1">
    <location>
        <begin position="1"/>
        <end position="26"/>
    </location>
</feature>
<name>A0A835J4K5_9ROSI</name>
<dbReference type="Pfam" id="PF18687">
    <property type="entry name" value="DUF5637"/>
    <property type="match status" value="1"/>
</dbReference>
<evidence type="ECO:0000313" key="3">
    <source>
        <dbReference type="EMBL" id="KAF9663180.1"/>
    </source>
</evidence>
<feature type="domain" description="DUF5637" evidence="2">
    <location>
        <begin position="49"/>
        <end position="79"/>
    </location>
</feature>
<keyword evidence="4" id="KW-1185">Reference proteome</keyword>
<organism evidence="3 4">
    <name type="scientific">Salix dunnii</name>
    <dbReference type="NCBI Taxonomy" id="1413687"/>
    <lineage>
        <taxon>Eukaryota</taxon>
        <taxon>Viridiplantae</taxon>
        <taxon>Streptophyta</taxon>
        <taxon>Embryophyta</taxon>
        <taxon>Tracheophyta</taxon>
        <taxon>Spermatophyta</taxon>
        <taxon>Magnoliopsida</taxon>
        <taxon>eudicotyledons</taxon>
        <taxon>Gunneridae</taxon>
        <taxon>Pentapetalae</taxon>
        <taxon>rosids</taxon>
        <taxon>fabids</taxon>
        <taxon>Malpighiales</taxon>
        <taxon>Salicaceae</taxon>
        <taxon>Saliceae</taxon>
        <taxon>Salix</taxon>
    </lineage>
</organism>
<protein>
    <recommendedName>
        <fullName evidence="2">DUF5637 domain-containing protein</fullName>
    </recommendedName>
</protein>
<evidence type="ECO:0000259" key="2">
    <source>
        <dbReference type="Pfam" id="PF18687"/>
    </source>
</evidence>
<accession>A0A835J4K5</accession>
<proteinExistence type="predicted"/>
<dbReference type="OrthoDB" id="703904at2759"/>
<sequence>MDSKKITLVLMVAVVFVATIAHSTLATRQFPPLLTSNILLQDGSNNLGCLPSGGFCMFQPTNCCGNCGCLYPVGVCYGSVYGGEEGWKNKNDAKSLPCAVGCVAALDETINKFCAFNATTILEDQEEDRDHGQQEDHPGAGGCRGFCCNHCSLHPCHAPISTTAHFKHTAARWKQRPWLSPQWRLLHVPTNELLRGLWMPISSRALLWIKLLKEVMHATRSCIMRGSMYFSFHFDVVVDVGEEGWKIKNDAKSLPCAVGCVAALDETINKFCAFNATTV</sequence>
<keyword evidence="1" id="KW-0732">Signal</keyword>
<comment type="caution">
    <text evidence="3">The sequence shown here is derived from an EMBL/GenBank/DDBJ whole genome shotgun (WGS) entry which is preliminary data.</text>
</comment>
<dbReference type="InterPro" id="IPR041434">
    <property type="entry name" value="DUF5637"/>
</dbReference>
<dbReference type="EMBL" id="JADGMS010000017">
    <property type="protein sequence ID" value="KAF9663180.1"/>
    <property type="molecule type" value="Genomic_DNA"/>
</dbReference>
<feature type="chain" id="PRO_5032999160" description="DUF5637 domain-containing protein" evidence="1">
    <location>
        <begin position="27"/>
        <end position="279"/>
    </location>
</feature>
<reference evidence="3 4" key="1">
    <citation type="submission" date="2020-10" db="EMBL/GenBank/DDBJ databases">
        <title>Plant Genome Project.</title>
        <authorList>
            <person name="Zhang R.-G."/>
        </authorList>
    </citation>
    <scope>NUCLEOTIDE SEQUENCE [LARGE SCALE GENOMIC DNA]</scope>
    <source>
        <strain evidence="3">FAFU-HL-1</strain>
        <tissue evidence="3">Leaf</tissue>
    </source>
</reference>
<evidence type="ECO:0000256" key="1">
    <source>
        <dbReference type="SAM" id="SignalP"/>
    </source>
</evidence>
<dbReference type="Proteomes" id="UP000657918">
    <property type="component" value="Unassembled WGS sequence"/>
</dbReference>
<gene>
    <name evidence="3" type="ORF">SADUNF_Sadunf17G0011500</name>
</gene>
<evidence type="ECO:0000313" key="4">
    <source>
        <dbReference type="Proteomes" id="UP000657918"/>
    </source>
</evidence>
<dbReference type="AlphaFoldDB" id="A0A835J4K5"/>